<gene>
    <name evidence="2" type="ORF">GCM10011387_12160</name>
</gene>
<dbReference type="Proteomes" id="UP000651668">
    <property type="component" value="Unassembled WGS sequence"/>
</dbReference>
<evidence type="ECO:0000313" key="3">
    <source>
        <dbReference type="Proteomes" id="UP000651668"/>
    </source>
</evidence>
<proteinExistence type="predicted"/>
<organism evidence="2 3">
    <name type="scientific">Pedobacter quisquiliarum</name>
    <dbReference type="NCBI Taxonomy" id="1834438"/>
    <lineage>
        <taxon>Bacteria</taxon>
        <taxon>Pseudomonadati</taxon>
        <taxon>Bacteroidota</taxon>
        <taxon>Sphingobacteriia</taxon>
        <taxon>Sphingobacteriales</taxon>
        <taxon>Sphingobacteriaceae</taxon>
        <taxon>Pedobacter</taxon>
    </lineage>
</organism>
<evidence type="ECO:0000259" key="1">
    <source>
        <dbReference type="Pfam" id="PF01902"/>
    </source>
</evidence>
<dbReference type="Pfam" id="PF01902">
    <property type="entry name" value="Diphthami_syn_2"/>
    <property type="match status" value="1"/>
</dbReference>
<dbReference type="Gene3D" id="3.90.1490.10">
    <property type="entry name" value="putative n-type atp pyrophosphatase, domain 2"/>
    <property type="match status" value="1"/>
</dbReference>
<dbReference type="EMBL" id="BMIL01000003">
    <property type="protein sequence ID" value="GGC60112.1"/>
    <property type="molecule type" value="Genomic_DNA"/>
</dbReference>
<reference evidence="2" key="1">
    <citation type="journal article" date="2014" name="Int. J. Syst. Evol. Microbiol.">
        <title>Complete genome sequence of Corynebacterium casei LMG S-19264T (=DSM 44701T), isolated from a smear-ripened cheese.</title>
        <authorList>
            <consortium name="US DOE Joint Genome Institute (JGI-PGF)"/>
            <person name="Walter F."/>
            <person name="Albersmeier A."/>
            <person name="Kalinowski J."/>
            <person name="Ruckert C."/>
        </authorList>
    </citation>
    <scope>NUCLEOTIDE SEQUENCE</scope>
    <source>
        <strain evidence="2">CGMCC 1.15343</strain>
    </source>
</reference>
<feature type="domain" description="Diphthamide synthase" evidence="1">
    <location>
        <begin position="10"/>
        <end position="145"/>
    </location>
</feature>
<evidence type="ECO:0000313" key="2">
    <source>
        <dbReference type="EMBL" id="GGC60112.1"/>
    </source>
</evidence>
<name>A0A916XAP1_9SPHI</name>
<dbReference type="Gene3D" id="3.40.50.620">
    <property type="entry name" value="HUPs"/>
    <property type="match status" value="1"/>
</dbReference>
<reference evidence="2" key="2">
    <citation type="submission" date="2020-09" db="EMBL/GenBank/DDBJ databases">
        <authorList>
            <person name="Sun Q."/>
            <person name="Zhou Y."/>
        </authorList>
    </citation>
    <scope>NUCLEOTIDE SEQUENCE</scope>
    <source>
        <strain evidence="2">CGMCC 1.15343</strain>
    </source>
</reference>
<dbReference type="InterPro" id="IPR014729">
    <property type="entry name" value="Rossmann-like_a/b/a_fold"/>
</dbReference>
<protein>
    <recommendedName>
        <fullName evidence="1">Diphthamide synthase domain-containing protein</fullName>
    </recommendedName>
</protein>
<comment type="caution">
    <text evidence="2">The sequence shown here is derived from an EMBL/GenBank/DDBJ whole genome shotgun (WGS) entry which is preliminary data.</text>
</comment>
<dbReference type="SUPFAM" id="SSF52402">
    <property type="entry name" value="Adenine nucleotide alpha hydrolases-like"/>
    <property type="match status" value="1"/>
</dbReference>
<sequence>MQVKALNIPAVTIELPEQPDMATYESATGAALNALKAQHFDRAAFGDIFLEDLRAYREQQMAGYGFKTIFPLWQKDSKLLLQEFISRGFQAIVVCVDANKLDASFAGRLIDESFIADLPEGVDPCGENGEYHTFCFDGPIFKTPIPFRIGERIYRAYDAPGDAGKAEFWFCDILAP</sequence>
<keyword evidence="3" id="KW-1185">Reference proteome</keyword>
<accession>A0A916XAP1</accession>
<dbReference type="InterPro" id="IPR002761">
    <property type="entry name" value="Diphthami_syn_dom"/>
</dbReference>
<dbReference type="AlphaFoldDB" id="A0A916XAP1"/>